<dbReference type="Proteomes" id="UP000184368">
    <property type="component" value="Unassembled WGS sequence"/>
</dbReference>
<accession>A0A1M5E519</accession>
<organism evidence="1 2">
    <name type="scientific">Cnuella takakiae</name>
    <dbReference type="NCBI Taxonomy" id="1302690"/>
    <lineage>
        <taxon>Bacteria</taxon>
        <taxon>Pseudomonadati</taxon>
        <taxon>Bacteroidota</taxon>
        <taxon>Chitinophagia</taxon>
        <taxon>Chitinophagales</taxon>
        <taxon>Chitinophagaceae</taxon>
        <taxon>Cnuella</taxon>
    </lineage>
</organism>
<evidence type="ECO:0000313" key="1">
    <source>
        <dbReference type="EMBL" id="SHF74339.1"/>
    </source>
</evidence>
<dbReference type="RefSeq" id="WP_073044796.1">
    <property type="nucleotide sequence ID" value="NZ_FQUO01000011.1"/>
</dbReference>
<dbReference type="PROSITE" id="PS51257">
    <property type="entry name" value="PROKAR_LIPOPROTEIN"/>
    <property type="match status" value="1"/>
</dbReference>
<evidence type="ECO:0008006" key="3">
    <source>
        <dbReference type="Google" id="ProtNLM"/>
    </source>
</evidence>
<keyword evidence="2" id="KW-1185">Reference proteome</keyword>
<protein>
    <recommendedName>
        <fullName evidence="3">Lipoprotein</fullName>
    </recommendedName>
</protein>
<dbReference type="OrthoDB" id="670563at2"/>
<sequence length="193" mass="22044">MKTGYYTILICSLWAACKQKDPNQEAAGAFFPARSFLQSQVKQIDTSLLPLRKISRVAGRSDTAFIPREQFRKEAAPFLDMEDIAGSKWRDDYTESRMFDEVLKRAVFTYTPKDEDAPILRQDITIEPGAGGNDAVKTIFINRLKEAGDSTVQQKMLWEVNRRFQVITTISRSGRPDVNRTVELWWAPFDAAE</sequence>
<reference evidence="1 2" key="1">
    <citation type="submission" date="2016-11" db="EMBL/GenBank/DDBJ databases">
        <authorList>
            <person name="Jaros S."/>
            <person name="Januszkiewicz K."/>
            <person name="Wedrychowicz H."/>
        </authorList>
    </citation>
    <scope>NUCLEOTIDE SEQUENCE [LARGE SCALE GENOMIC DNA]</scope>
    <source>
        <strain evidence="1 2">DSM 26897</strain>
    </source>
</reference>
<proteinExistence type="predicted"/>
<name>A0A1M5E519_9BACT</name>
<dbReference type="AlphaFoldDB" id="A0A1M5E519"/>
<gene>
    <name evidence="1" type="ORF">SAMN05444008_111209</name>
</gene>
<evidence type="ECO:0000313" key="2">
    <source>
        <dbReference type="Proteomes" id="UP000184368"/>
    </source>
</evidence>
<dbReference type="STRING" id="1302690.BUE76_19200"/>
<dbReference type="EMBL" id="FQUO01000011">
    <property type="protein sequence ID" value="SHF74339.1"/>
    <property type="molecule type" value="Genomic_DNA"/>
</dbReference>